<dbReference type="PANTHER" id="PTHR22916">
    <property type="entry name" value="GLYCOSYLTRANSFERASE"/>
    <property type="match status" value="1"/>
</dbReference>
<comment type="caution">
    <text evidence="4">The sequence shown here is derived from an EMBL/GenBank/DDBJ whole genome shotgun (WGS) entry which is preliminary data.</text>
</comment>
<keyword evidence="2 4" id="KW-0808">Transferase</keyword>
<dbReference type="RefSeq" id="WP_150310973.1">
    <property type="nucleotide sequence ID" value="NZ_VMSO01000011.1"/>
</dbReference>
<dbReference type="InterPro" id="IPR001173">
    <property type="entry name" value="Glyco_trans_2-like"/>
</dbReference>
<keyword evidence="5" id="KW-1185">Reference proteome</keyword>
<evidence type="ECO:0000313" key="5">
    <source>
        <dbReference type="Proteomes" id="UP000322025"/>
    </source>
</evidence>
<gene>
    <name evidence="4" type="ORF">FNY66_09565</name>
</gene>
<evidence type="ECO:0000256" key="1">
    <source>
        <dbReference type="ARBA" id="ARBA00022676"/>
    </source>
</evidence>
<protein>
    <submittedName>
        <fullName evidence="4">Glycosyltransferase</fullName>
    </submittedName>
</protein>
<dbReference type="EMBL" id="VMSO01000011">
    <property type="protein sequence ID" value="KAA8501147.1"/>
    <property type="molecule type" value="Genomic_DNA"/>
</dbReference>
<dbReference type="SUPFAM" id="SSF53448">
    <property type="entry name" value="Nucleotide-diphospho-sugar transferases"/>
    <property type="match status" value="1"/>
</dbReference>
<dbReference type="InterPro" id="IPR029044">
    <property type="entry name" value="Nucleotide-diphossugar_trans"/>
</dbReference>
<dbReference type="Pfam" id="PF00535">
    <property type="entry name" value="Glycos_transf_2"/>
    <property type="match status" value="1"/>
</dbReference>
<organism evidence="4 5">
    <name type="scientific">Mediterraneibacter catenae</name>
    <dbReference type="NCBI Taxonomy" id="2594882"/>
    <lineage>
        <taxon>Bacteria</taxon>
        <taxon>Bacillati</taxon>
        <taxon>Bacillota</taxon>
        <taxon>Clostridia</taxon>
        <taxon>Lachnospirales</taxon>
        <taxon>Lachnospiraceae</taxon>
        <taxon>Mediterraneibacter</taxon>
    </lineage>
</organism>
<evidence type="ECO:0000259" key="3">
    <source>
        <dbReference type="Pfam" id="PF00535"/>
    </source>
</evidence>
<proteinExistence type="predicted"/>
<reference evidence="4" key="1">
    <citation type="submission" date="2019-07" db="EMBL/GenBank/DDBJ databases">
        <authorList>
            <person name="Wongkuna S."/>
            <person name="Scaria J."/>
        </authorList>
    </citation>
    <scope>NUCLEOTIDE SEQUENCE [LARGE SCALE GENOMIC DNA]</scope>
    <source>
        <strain evidence="4">SW178</strain>
    </source>
</reference>
<dbReference type="OrthoDB" id="396512at2"/>
<accession>A0A5M9HWY6</accession>
<dbReference type="PANTHER" id="PTHR22916:SF51">
    <property type="entry name" value="GLYCOSYLTRANSFERASE EPSH-RELATED"/>
    <property type="match status" value="1"/>
</dbReference>
<dbReference type="Proteomes" id="UP000322025">
    <property type="component" value="Unassembled WGS sequence"/>
</dbReference>
<sequence length="314" mass="36325">MPELSIIVPVYNVEKYLIKCIDSILQQTFTDFELILVNDGSTDNCGAICEEYSGKDSRVRVIHQKNHGVSAARNAALVIAQGTYVGFVDGDDWIEPDMFHKMYQAALKEKTDVVICGANYYENNGDFIRSDLVKEKRYDQKQLIKNLYGTPNPLGGTCWNKLFRRSKIGEIRFRENLTMAEDWVYLFECFKRCDSGIQLPVALYNVVERTDSVTRKNEVQAICDIVFGGKLKLLLLLGRAYSKEMERYATDKYLDDCIRYSNVLRDVAKETGQPYRRKVIKMRLQMLKVIPRAYIKRILPGKKIRGYIFEMLKK</sequence>
<name>A0A5M9HWY6_9FIRM</name>
<keyword evidence="1" id="KW-0328">Glycosyltransferase</keyword>
<evidence type="ECO:0000256" key="2">
    <source>
        <dbReference type="ARBA" id="ARBA00022679"/>
    </source>
</evidence>
<feature type="domain" description="Glycosyltransferase 2-like" evidence="3">
    <location>
        <begin position="5"/>
        <end position="170"/>
    </location>
</feature>
<dbReference type="GO" id="GO:0016757">
    <property type="term" value="F:glycosyltransferase activity"/>
    <property type="evidence" value="ECO:0007669"/>
    <property type="project" value="UniProtKB-KW"/>
</dbReference>
<dbReference type="AlphaFoldDB" id="A0A5M9HWY6"/>
<dbReference type="CDD" id="cd00761">
    <property type="entry name" value="Glyco_tranf_GTA_type"/>
    <property type="match status" value="1"/>
</dbReference>
<evidence type="ECO:0000313" key="4">
    <source>
        <dbReference type="EMBL" id="KAA8501147.1"/>
    </source>
</evidence>
<dbReference type="Gene3D" id="3.90.550.10">
    <property type="entry name" value="Spore Coat Polysaccharide Biosynthesis Protein SpsA, Chain A"/>
    <property type="match status" value="1"/>
</dbReference>